<gene>
    <name evidence="5" type="ORF">EDB95_5378</name>
</gene>
<name>A0A4R8DJ33_9BACT</name>
<organism evidence="5 6">
    <name type="scientific">Dinghuibacter silviterrae</name>
    <dbReference type="NCBI Taxonomy" id="1539049"/>
    <lineage>
        <taxon>Bacteria</taxon>
        <taxon>Pseudomonadati</taxon>
        <taxon>Bacteroidota</taxon>
        <taxon>Chitinophagia</taxon>
        <taxon>Chitinophagales</taxon>
        <taxon>Chitinophagaceae</taxon>
        <taxon>Dinghuibacter</taxon>
    </lineage>
</organism>
<protein>
    <submittedName>
        <fullName evidence="5">Asparaginase</fullName>
    </submittedName>
</protein>
<feature type="active site" description="Nucleophile" evidence="1">
    <location>
        <position position="229"/>
    </location>
</feature>
<dbReference type="InterPro" id="IPR000246">
    <property type="entry name" value="Peptidase_T2"/>
</dbReference>
<dbReference type="PROSITE" id="PS51318">
    <property type="entry name" value="TAT"/>
    <property type="match status" value="1"/>
</dbReference>
<dbReference type="SUPFAM" id="SSF56235">
    <property type="entry name" value="N-terminal nucleophile aminohydrolases (Ntn hydrolases)"/>
    <property type="match status" value="1"/>
</dbReference>
<evidence type="ECO:0000256" key="2">
    <source>
        <dbReference type="PIRSR" id="PIRSR600246-2"/>
    </source>
</evidence>
<feature type="binding site" evidence="2">
    <location>
        <begin position="280"/>
        <end position="283"/>
    </location>
    <ligand>
        <name>substrate</name>
    </ligand>
</feature>
<evidence type="ECO:0000313" key="5">
    <source>
        <dbReference type="EMBL" id="TDW97528.1"/>
    </source>
</evidence>
<keyword evidence="4" id="KW-0732">Signal</keyword>
<dbReference type="RefSeq" id="WP_133999917.1">
    <property type="nucleotide sequence ID" value="NZ_SODV01000002.1"/>
</dbReference>
<evidence type="ECO:0000256" key="4">
    <source>
        <dbReference type="SAM" id="SignalP"/>
    </source>
</evidence>
<reference evidence="5 6" key="1">
    <citation type="submission" date="2019-03" db="EMBL/GenBank/DDBJ databases">
        <title>Genomic Encyclopedia of Type Strains, Phase IV (KMG-IV): sequencing the most valuable type-strain genomes for metagenomic binning, comparative biology and taxonomic classification.</title>
        <authorList>
            <person name="Goeker M."/>
        </authorList>
    </citation>
    <scope>NUCLEOTIDE SEQUENCE [LARGE SCALE GENOMIC DNA]</scope>
    <source>
        <strain evidence="5 6">DSM 100059</strain>
    </source>
</reference>
<evidence type="ECO:0000256" key="1">
    <source>
        <dbReference type="PIRSR" id="PIRSR600246-1"/>
    </source>
</evidence>
<sequence length="369" mass="39121">MLNRRKFLTLSTLTAPLALSGKSLLAEAASAFAGTSADKNAHPPLAPHPIAGPAMASENRPTVATVPIVVSTWDFGQAANAEAWKVLGAGGWSLDAVEAGVKIPEADPNINTVGYGGLPDRDGHVTLDACIMEGNGNCGSVAGMEHIMHAISVARKVMEKTPHVMLVGEGATQFALEQGFQKMNLLTPASEKAWKQWLKTSNYQPVMNIENKFSHNQPPMPGGPGNHDTIGMVAIDTQGRVSGACTTSGMAFKLHGRVGDSPIIGAGLFVDEEVGAATSTGVGEEVMRTVGSHLVVELMRQGRSPQEACEEAVKRIVKKGPERAKTLQVGYLAINRQGEIGAYALQKGFTYSVRTGSIDQVYPAPYYFR</sequence>
<dbReference type="AlphaFoldDB" id="A0A4R8DJ33"/>
<dbReference type="PANTHER" id="PTHR10188">
    <property type="entry name" value="L-ASPARAGINASE"/>
    <property type="match status" value="1"/>
</dbReference>
<feature type="chain" id="PRO_5021009755" evidence="4">
    <location>
        <begin position="29"/>
        <end position="369"/>
    </location>
</feature>
<dbReference type="Proteomes" id="UP000294498">
    <property type="component" value="Unassembled WGS sequence"/>
</dbReference>
<evidence type="ECO:0000313" key="6">
    <source>
        <dbReference type="Proteomes" id="UP000294498"/>
    </source>
</evidence>
<dbReference type="Pfam" id="PF01112">
    <property type="entry name" value="Asparaginase_2"/>
    <property type="match status" value="1"/>
</dbReference>
<dbReference type="PANTHER" id="PTHR10188:SF6">
    <property type="entry name" value="N(4)-(BETA-N-ACETYLGLUCOSAMINYL)-L-ASPARAGINASE"/>
    <property type="match status" value="1"/>
</dbReference>
<keyword evidence="6" id="KW-1185">Reference proteome</keyword>
<dbReference type="OrthoDB" id="9780217at2"/>
<dbReference type="EMBL" id="SODV01000002">
    <property type="protein sequence ID" value="TDW97528.1"/>
    <property type="molecule type" value="Genomic_DNA"/>
</dbReference>
<proteinExistence type="predicted"/>
<dbReference type="GO" id="GO:0005737">
    <property type="term" value="C:cytoplasm"/>
    <property type="evidence" value="ECO:0007669"/>
    <property type="project" value="TreeGrafter"/>
</dbReference>
<dbReference type="CDD" id="cd04513">
    <property type="entry name" value="Glycosylasparaginase"/>
    <property type="match status" value="1"/>
</dbReference>
<dbReference type="InterPro" id="IPR006311">
    <property type="entry name" value="TAT_signal"/>
</dbReference>
<evidence type="ECO:0000256" key="3">
    <source>
        <dbReference type="PIRSR" id="PIRSR600246-3"/>
    </source>
</evidence>
<feature type="site" description="Cleavage; by autolysis" evidence="3">
    <location>
        <begin position="228"/>
        <end position="229"/>
    </location>
</feature>
<feature type="binding site" evidence="2">
    <location>
        <begin position="257"/>
        <end position="260"/>
    </location>
    <ligand>
        <name>substrate</name>
    </ligand>
</feature>
<dbReference type="FunFam" id="3.60.20.30:FF:000005">
    <property type="entry name" value="N(4)-(Beta-N-acetylglucosaminyl)-L-asparaginase"/>
    <property type="match status" value="1"/>
</dbReference>
<feature type="signal peptide" evidence="4">
    <location>
        <begin position="1"/>
        <end position="28"/>
    </location>
</feature>
<accession>A0A4R8DJ33</accession>
<dbReference type="Gene3D" id="3.60.20.30">
    <property type="entry name" value="(Glycosyl)asparaginase"/>
    <property type="match status" value="1"/>
</dbReference>
<dbReference type="GO" id="GO:0016811">
    <property type="term" value="F:hydrolase activity, acting on carbon-nitrogen (but not peptide) bonds, in linear amides"/>
    <property type="evidence" value="ECO:0007669"/>
    <property type="project" value="UniProtKB-ARBA"/>
</dbReference>
<comment type="caution">
    <text evidence="5">The sequence shown here is derived from an EMBL/GenBank/DDBJ whole genome shotgun (WGS) entry which is preliminary data.</text>
</comment>
<dbReference type="InterPro" id="IPR029055">
    <property type="entry name" value="Ntn_hydrolases_N"/>
</dbReference>